<dbReference type="PANTHER" id="PTHR30576:SF8">
    <property type="entry name" value="UNDECAPRENYL-PHOSPHATE GALACTOSE PHOSPHOTRANSFERASE"/>
    <property type="match status" value="1"/>
</dbReference>
<dbReference type="AlphaFoldDB" id="A0A2S5ZF82"/>
<organism evidence="3 4">
    <name type="scientific">Marinobacter maroccanus</name>
    <dbReference type="NCBI Taxonomy" id="2055143"/>
    <lineage>
        <taxon>Bacteria</taxon>
        <taxon>Pseudomonadati</taxon>
        <taxon>Pseudomonadota</taxon>
        <taxon>Gammaproteobacteria</taxon>
        <taxon>Pseudomonadales</taxon>
        <taxon>Marinobacteraceae</taxon>
        <taxon>Marinobacter</taxon>
    </lineage>
</organism>
<keyword evidence="4" id="KW-1185">Reference proteome</keyword>
<evidence type="ECO:0000259" key="2">
    <source>
        <dbReference type="Pfam" id="PF02397"/>
    </source>
</evidence>
<sequence length="198" mass="22707">MLKRFFDIVVAGILLIVLAPAFFLLIGVVRANLGSPVFFSQLRPGKNGNPFRMVKFRTMLNSVDHEGRSLPDEQRMTSFGRFLRSTSLDELPELWNVLKGEMSLVGPRPLLMEYLPLYSKEQFRRHEVRPGITGWAQVNGRNAISWEDKFRLDIWYVDNQSFWLDIKILIMTVRKVLKKDGISSEGAATASRFTGNKN</sequence>
<dbReference type="Proteomes" id="UP000239917">
    <property type="component" value="Unassembled WGS sequence"/>
</dbReference>
<evidence type="ECO:0000313" key="4">
    <source>
        <dbReference type="Proteomes" id="UP000239917"/>
    </source>
</evidence>
<dbReference type="GO" id="GO:0016780">
    <property type="term" value="F:phosphotransferase activity, for other substituted phosphate groups"/>
    <property type="evidence" value="ECO:0007669"/>
    <property type="project" value="TreeGrafter"/>
</dbReference>
<dbReference type="OrthoDB" id="9808602at2"/>
<evidence type="ECO:0000256" key="1">
    <source>
        <dbReference type="ARBA" id="ARBA00006464"/>
    </source>
</evidence>
<dbReference type="EMBL" id="PSSX01000001">
    <property type="protein sequence ID" value="PPI86026.1"/>
    <property type="molecule type" value="Genomic_DNA"/>
</dbReference>
<dbReference type="Pfam" id="PF02397">
    <property type="entry name" value="Bac_transf"/>
    <property type="match status" value="1"/>
</dbReference>
<dbReference type="PANTHER" id="PTHR30576">
    <property type="entry name" value="COLANIC BIOSYNTHESIS UDP-GLUCOSE LIPID CARRIER TRANSFERASE"/>
    <property type="match status" value="1"/>
</dbReference>
<dbReference type="RefSeq" id="WP_104320282.1">
    <property type="nucleotide sequence ID" value="NZ_PSSX01000001.1"/>
</dbReference>
<comment type="caution">
    <text evidence="3">The sequence shown here is derived from an EMBL/GenBank/DDBJ whole genome shotgun (WGS) entry which is preliminary data.</text>
</comment>
<protein>
    <submittedName>
        <fullName evidence="3">Sugar transferase</fullName>
    </submittedName>
</protein>
<evidence type="ECO:0000313" key="3">
    <source>
        <dbReference type="EMBL" id="PPI86026.1"/>
    </source>
</evidence>
<proteinExistence type="inferred from homology"/>
<comment type="similarity">
    <text evidence="1">Belongs to the bacterial sugar transferase family.</text>
</comment>
<dbReference type="InterPro" id="IPR003362">
    <property type="entry name" value="Bact_transf"/>
</dbReference>
<gene>
    <name evidence="3" type="ORF">KEHDKFFH_01510</name>
</gene>
<accession>A0A2S5ZF82</accession>
<name>A0A2S5ZF82_9GAMM</name>
<reference evidence="3 4" key="1">
    <citation type="submission" date="2018-01" db="EMBL/GenBank/DDBJ databases">
        <title>Complete genome sequences of the type strains of Marinobacter flavimaris and Marinobacter maroccanus.</title>
        <authorList>
            <person name="Palau M."/>
            <person name="Boujida N."/>
            <person name="Manresa A."/>
            <person name="Minana-Galbis D."/>
        </authorList>
    </citation>
    <scope>NUCLEOTIDE SEQUENCE [LARGE SCALE GENOMIC DNA]</scope>
    <source>
        <strain evidence="3 4">N4</strain>
    </source>
</reference>
<keyword evidence="3" id="KW-0808">Transferase</keyword>
<feature type="domain" description="Bacterial sugar transferase" evidence="2">
    <location>
        <begin position="3"/>
        <end position="178"/>
    </location>
</feature>